<feature type="signal peptide" evidence="4">
    <location>
        <begin position="1"/>
        <end position="19"/>
    </location>
</feature>
<dbReference type="Proteomes" id="UP000007266">
    <property type="component" value="Linkage group 2"/>
</dbReference>
<dbReference type="SUPFAM" id="SSF57501">
    <property type="entry name" value="Cystine-knot cytokines"/>
    <property type="match status" value="1"/>
</dbReference>
<evidence type="ECO:0000313" key="7">
    <source>
        <dbReference type="Proteomes" id="UP000007266"/>
    </source>
</evidence>
<dbReference type="GO" id="GO:0045087">
    <property type="term" value="P:innate immune response"/>
    <property type="evidence" value="ECO:0000318"/>
    <property type="project" value="GO_Central"/>
</dbReference>
<keyword evidence="7" id="KW-1185">Reference proteome</keyword>
<reference evidence="6 7" key="2">
    <citation type="journal article" date="2010" name="Nucleic Acids Res.">
        <title>BeetleBase in 2010: revisions to provide comprehensive genomic information for Tribolium castaneum.</title>
        <authorList>
            <person name="Kim H.S."/>
            <person name="Murphy T."/>
            <person name="Xia J."/>
            <person name="Caragea D."/>
            <person name="Park Y."/>
            <person name="Beeman R.W."/>
            <person name="Lorenzen M.D."/>
            <person name="Butcher S."/>
            <person name="Manak J.R."/>
            <person name="Brown S.J."/>
        </authorList>
    </citation>
    <scope>GENOME REANNOTATION</scope>
    <source>
        <strain evidence="6 7">Georgia GA2</strain>
    </source>
</reference>
<feature type="domain" description="Spaetzle" evidence="5">
    <location>
        <begin position="107"/>
        <end position="199"/>
    </location>
</feature>
<accession>D6W9U8</accession>
<evidence type="ECO:0000256" key="1">
    <source>
        <dbReference type="ARBA" id="ARBA00022729"/>
    </source>
</evidence>
<reference evidence="6 7" key="1">
    <citation type="journal article" date="2008" name="Nature">
        <title>The genome of the model beetle and pest Tribolium castaneum.</title>
        <authorList>
            <consortium name="Tribolium Genome Sequencing Consortium"/>
            <person name="Richards S."/>
            <person name="Gibbs R.A."/>
            <person name="Weinstock G.M."/>
            <person name="Brown S.J."/>
            <person name="Denell R."/>
            <person name="Beeman R.W."/>
            <person name="Gibbs R."/>
            <person name="Beeman R.W."/>
            <person name="Brown S.J."/>
            <person name="Bucher G."/>
            <person name="Friedrich M."/>
            <person name="Grimmelikhuijzen C.J."/>
            <person name="Klingler M."/>
            <person name="Lorenzen M."/>
            <person name="Richards S."/>
            <person name="Roth S."/>
            <person name="Schroder R."/>
            <person name="Tautz D."/>
            <person name="Zdobnov E.M."/>
            <person name="Muzny D."/>
            <person name="Gibbs R.A."/>
            <person name="Weinstock G.M."/>
            <person name="Attaway T."/>
            <person name="Bell S."/>
            <person name="Buhay C.J."/>
            <person name="Chandrabose M.N."/>
            <person name="Chavez D."/>
            <person name="Clerk-Blankenburg K.P."/>
            <person name="Cree A."/>
            <person name="Dao M."/>
            <person name="Davis C."/>
            <person name="Chacko J."/>
            <person name="Dinh H."/>
            <person name="Dugan-Rocha S."/>
            <person name="Fowler G."/>
            <person name="Garner T.T."/>
            <person name="Garnes J."/>
            <person name="Gnirke A."/>
            <person name="Hawes A."/>
            <person name="Hernandez J."/>
            <person name="Hines S."/>
            <person name="Holder M."/>
            <person name="Hume J."/>
            <person name="Jhangiani S.N."/>
            <person name="Joshi V."/>
            <person name="Khan Z.M."/>
            <person name="Jackson L."/>
            <person name="Kovar C."/>
            <person name="Kowis A."/>
            <person name="Lee S."/>
            <person name="Lewis L.R."/>
            <person name="Margolis J."/>
            <person name="Morgan M."/>
            <person name="Nazareth L.V."/>
            <person name="Nguyen N."/>
            <person name="Okwuonu G."/>
            <person name="Parker D."/>
            <person name="Richards S."/>
            <person name="Ruiz S.J."/>
            <person name="Santibanez J."/>
            <person name="Savard J."/>
            <person name="Scherer S.E."/>
            <person name="Schneider B."/>
            <person name="Sodergren E."/>
            <person name="Tautz D."/>
            <person name="Vattahil S."/>
            <person name="Villasana D."/>
            <person name="White C.S."/>
            <person name="Wright R."/>
            <person name="Park Y."/>
            <person name="Beeman R.W."/>
            <person name="Lord J."/>
            <person name="Oppert B."/>
            <person name="Lorenzen M."/>
            <person name="Brown S."/>
            <person name="Wang L."/>
            <person name="Savard J."/>
            <person name="Tautz D."/>
            <person name="Richards S."/>
            <person name="Weinstock G."/>
            <person name="Gibbs R.A."/>
            <person name="Liu Y."/>
            <person name="Worley K."/>
            <person name="Weinstock G."/>
            <person name="Elsik C.G."/>
            <person name="Reese J.T."/>
            <person name="Elhaik E."/>
            <person name="Landan G."/>
            <person name="Graur D."/>
            <person name="Arensburger P."/>
            <person name="Atkinson P."/>
            <person name="Beeman R.W."/>
            <person name="Beidler J."/>
            <person name="Brown S.J."/>
            <person name="Demuth J.P."/>
            <person name="Drury D.W."/>
            <person name="Du Y.Z."/>
            <person name="Fujiwara H."/>
            <person name="Lorenzen M."/>
            <person name="Maselli V."/>
            <person name="Osanai M."/>
            <person name="Park Y."/>
            <person name="Robertson H.M."/>
            <person name="Tu Z."/>
            <person name="Wang J.J."/>
            <person name="Wang S."/>
            <person name="Richards S."/>
            <person name="Song H."/>
            <person name="Zhang L."/>
            <person name="Sodergren E."/>
            <person name="Werner D."/>
            <person name="Stanke M."/>
            <person name="Morgenstern B."/>
            <person name="Solovyev V."/>
            <person name="Kosarev P."/>
            <person name="Brown G."/>
            <person name="Chen H.C."/>
            <person name="Ermolaeva O."/>
            <person name="Hlavina W."/>
            <person name="Kapustin Y."/>
            <person name="Kiryutin B."/>
            <person name="Kitts P."/>
            <person name="Maglott D."/>
            <person name="Pruitt K."/>
            <person name="Sapojnikov V."/>
            <person name="Souvorov A."/>
            <person name="Mackey A.J."/>
            <person name="Waterhouse R.M."/>
            <person name="Wyder S."/>
            <person name="Zdobnov E.M."/>
            <person name="Zdobnov E.M."/>
            <person name="Wyder S."/>
            <person name="Kriventseva E.V."/>
            <person name="Kadowaki T."/>
            <person name="Bork P."/>
            <person name="Aranda M."/>
            <person name="Bao R."/>
            <person name="Beermann A."/>
            <person name="Berns N."/>
            <person name="Bolognesi R."/>
            <person name="Bonneton F."/>
            <person name="Bopp D."/>
            <person name="Brown S.J."/>
            <person name="Bucher G."/>
            <person name="Butts T."/>
            <person name="Chaumot A."/>
            <person name="Denell R.E."/>
            <person name="Ferrier D.E."/>
            <person name="Friedrich M."/>
            <person name="Gordon C.M."/>
            <person name="Jindra M."/>
            <person name="Klingler M."/>
            <person name="Lan Q."/>
            <person name="Lattorff H.M."/>
            <person name="Laudet V."/>
            <person name="von Levetsow C."/>
            <person name="Liu Z."/>
            <person name="Lutz R."/>
            <person name="Lynch J.A."/>
            <person name="da Fonseca R.N."/>
            <person name="Posnien N."/>
            <person name="Reuter R."/>
            <person name="Roth S."/>
            <person name="Savard J."/>
            <person name="Schinko J.B."/>
            <person name="Schmitt C."/>
            <person name="Schoppmeier M."/>
            <person name="Schroder R."/>
            <person name="Shippy T.D."/>
            <person name="Simonnet F."/>
            <person name="Marques-Souza H."/>
            <person name="Tautz D."/>
            <person name="Tomoyasu Y."/>
            <person name="Trauner J."/>
            <person name="Van der Zee M."/>
            <person name="Vervoort M."/>
            <person name="Wittkopp N."/>
            <person name="Wimmer E.A."/>
            <person name="Yang X."/>
            <person name="Jones A.K."/>
            <person name="Sattelle D.B."/>
            <person name="Ebert P.R."/>
            <person name="Nelson D."/>
            <person name="Scott J.G."/>
            <person name="Beeman R.W."/>
            <person name="Muthukrishnan S."/>
            <person name="Kramer K.J."/>
            <person name="Arakane Y."/>
            <person name="Beeman R.W."/>
            <person name="Zhu Q."/>
            <person name="Hogenkamp D."/>
            <person name="Dixit R."/>
            <person name="Oppert B."/>
            <person name="Jiang H."/>
            <person name="Zou Z."/>
            <person name="Marshall J."/>
            <person name="Elpidina E."/>
            <person name="Vinokurov K."/>
            <person name="Oppert C."/>
            <person name="Zou Z."/>
            <person name="Evans J."/>
            <person name="Lu Z."/>
            <person name="Zhao P."/>
            <person name="Sumathipala N."/>
            <person name="Altincicek B."/>
            <person name="Vilcinskas A."/>
            <person name="Williams M."/>
            <person name="Hultmark D."/>
            <person name="Hetru C."/>
            <person name="Jiang H."/>
            <person name="Grimmelikhuijzen C.J."/>
            <person name="Hauser F."/>
            <person name="Cazzamali G."/>
            <person name="Williamson M."/>
            <person name="Park Y."/>
            <person name="Li B."/>
            <person name="Tanaka Y."/>
            <person name="Predel R."/>
            <person name="Neupert S."/>
            <person name="Schachtner J."/>
            <person name="Verleyen P."/>
            <person name="Raible F."/>
            <person name="Bork P."/>
            <person name="Friedrich M."/>
            <person name="Walden K.K."/>
            <person name="Robertson H.M."/>
            <person name="Angeli S."/>
            <person name="Foret S."/>
            <person name="Bucher G."/>
            <person name="Schuetz S."/>
            <person name="Maleszka R."/>
            <person name="Wimmer E.A."/>
            <person name="Beeman R.W."/>
            <person name="Lorenzen M."/>
            <person name="Tomoyasu Y."/>
            <person name="Miller S.C."/>
            <person name="Grossmann D."/>
            <person name="Bucher G."/>
        </authorList>
    </citation>
    <scope>NUCLEOTIDE SEQUENCE [LARGE SCALE GENOMIC DNA]</scope>
    <source>
        <strain evidence="6 7">Georgia GA2</strain>
    </source>
</reference>
<evidence type="ECO:0000256" key="3">
    <source>
        <dbReference type="ARBA" id="ARBA00023180"/>
    </source>
</evidence>
<dbReference type="PANTHER" id="PTHR23199">
    <property type="entry name" value="NEUROTROPHIN 1-RELATED"/>
    <property type="match status" value="1"/>
</dbReference>
<dbReference type="AlphaFoldDB" id="D6W9U8"/>
<sequence length="204" mass="23674">MHYCQVCFIVLQLLVSVFGWSMDRYDNRVLRSPVTVLRHRRTQMEVRTNQCMFNICEEVPLYPEDKIRAMIEENQSLHSYFGSSVIEPSSFDSGISIVSRNNAVMEPFCKTRDVSSTPKLMMDVDHVERSIANTNKYKQVIKYQICDFEEGESCFPGSILNLKTRCLQKFNVIKLMTANLDSNTLEYRKFEIPSTCVCTYTKEA</sequence>
<dbReference type="GO" id="GO:0005615">
    <property type="term" value="C:extracellular space"/>
    <property type="evidence" value="ECO:0007669"/>
    <property type="project" value="UniProtKB-ARBA"/>
</dbReference>
<dbReference type="KEGG" id="tca:103315107"/>
<dbReference type="HOGENOM" id="CLU_1477016_0_0_1"/>
<dbReference type="PANTHER" id="PTHR23199:SF12">
    <property type="entry name" value="NEUROTROPHIN 1-RELATED"/>
    <property type="match status" value="1"/>
</dbReference>
<keyword evidence="3" id="KW-0325">Glycoprotein</keyword>
<dbReference type="Pfam" id="PF16077">
    <property type="entry name" value="Spaetzle"/>
    <property type="match status" value="1"/>
</dbReference>
<evidence type="ECO:0000259" key="5">
    <source>
        <dbReference type="Pfam" id="PF16077"/>
    </source>
</evidence>
<dbReference type="GO" id="GO:0005121">
    <property type="term" value="F:Toll binding"/>
    <property type="evidence" value="ECO:0000318"/>
    <property type="project" value="GO_Central"/>
</dbReference>
<dbReference type="Gene3D" id="2.10.90.10">
    <property type="entry name" value="Cystine-knot cytokines"/>
    <property type="match status" value="1"/>
</dbReference>
<proteinExistence type="predicted"/>
<evidence type="ECO:0000313" key="6">
    <source>
        <dbReference type="EMBL" id="EEZ99267.2"/>
    </source>
</evidence>
<evidence type="ECO:0000256" key="4">
    <source>
        <dbReference type="SAM" id="SignalP"/>
    </source>
</evidence>
<dbReference type="GO" id="GO:0021556">
    <property type="term" value="P:central nervous system formation"/>
    <property type="evidence" value="ECO:0000318"/>
    <property type="project" value="GO_Central"/>
</dbReference>
<dbReference type="InterPro" id="IPR052444">
    <property type="entry name" value="Spz/Toll_ligand-like"/>
</dbReference>
<dbReference type="InterPro" id="IPR032104">
    <property type="entry name" value="Spaetzle"/>
</dbReference>
<keyword evidence="1 4" id="KW-0732">Signal</keyword>
<dbReference type="GO" id="GO:0008083">
    <property type="term" value="F:growth factor activity"/>
    <property type="evidence" value="ECO:0000318"/>
    <property type="project" value="GO_Central"/>
</dbReference>
<gene>
    <name evidence="6" type="primary">AUGUSTUS-3.0.2_01053</name>
    <name evidence="6" type="ORF">TcasGA2_TC001053</name>
</gene>
<evidence type="ECO:0000256" key="2">
    <source>
        <dbReference type="ARBA" id="ARBA00023157"/>
    </source>
</evidence>
<dbReference type="EMBL" id="KQ971312">
    <property type="protein sequence ID" value="EEZ99267.2"/>
    <property type="molecule type" value="Genomic_DNA"/>
</dbReference>
<dbReference type="STRING" id="7070.D6W9U8"/>
<dbReference type="InterPro" id="IPR029034">
    <property type="entry name" value="Cystine-knot_cytokine"/>
</dbReference>
<name>D6W9U8_TRICA</name>
<organism evidence="6 7">
    <name type="scientific">Tribolium castaneum</name>
    <name type="common">Red flour beetle</name>
    <dbReference type="NCBI Taxonomy" id="7070"/>
    <lineage>
        <taxon>Eukaryota</taxon>
        <taxon>Metazoa</taxon>
        <taxon>Ecdysozoa</taxon>
        <taxon>Arthropoda</taxon>
        <taxon>Hexapoda</taxon>
        <taxon>Insecta</taxon>
        <taxon>Pterygota</taxon>
        <taxon>Neoptera</taxon>
        <taxon>Endopterygota</taxon>
        <taxon>Coleoptera</taxon>
        <taxon>Polyphaga</taxon>
        <taxon>Cucujiformia</taxon>
        <taxon>Tenebrionidae</taxon>
        <taxon>Tenebrionidae incertae sedis</taxon>
        <taxon>Tribolium</taxon>
    </lineage>
</organism>
<protein>
    <submittedName>
        <fullName evidence="6">Spatzle 7</fullName>
    </submittedName>
</protein>
<dbReference type="OrthoDB" id="6359065at2759"/>
<feature type="chain" id="PRO_5007310536" evidence="4">
    <location>
        <begin position="20"/>
        <end position="204"/>
    </location>
</feature>
<dbReference type="GO" id="GO:0005576">
    <property type="term" value="C:extracellular region"/>
    <property type="evidence" value="ECO:0000318"/>
    <property type="project" value="GO_Central"/>
</dbReference>
<keyword evidence="2" id="KW-1015">Disulfide bond</keyword>